<name>A0A8S1IXY8_9CHLO</name>
<dbReference type="EMBL" id="CAJHUC010000867">
    <property type="protein sequence ID" value="CAD7698657.1"/>
    <property type="molecule type" value="Genomic_DNA"/>
</dbReference>
<keyword evidence="1" id="KW-0472">Membrane</keyword>
<feature type="transmembrane region" description="Helical" evidence="1">
    <location>
        <begin position="12"/>
        <end position="32"/>
    </location>
</feature>
<protein>
    <submittedName>
        <fullName evidence="2">Uncharacterized protein</fullName>
    </submittedName>
</protein>
<proteinExistence type="predicted"/>
<dbReference type="AlphaFoldDB" id="A0A8S1IXY8"/>
<evidence type="ECO:0000256" key="1">
    <source>
        <dbReference type="SAM" id="Phobius"/>
    </source>
</evidence>
<evidence type="ECO:0000313" key="2">
    <source>
        <dbReference type="EMBL" id="CAD7698657.1"/>
    </source>
</evidence>
<keyword evidence="3" id="KW-1185">Reference proteome</keyword>
<organism evidence="2 3">
    <name type="scientific">Ostreobium quekettii</name>
    <dbReference type="NCBI Taxonomy" id="121088"/>
    <lineage>
        <taxon>Eukaryota</taxon>
        <taxon>Viridiplantae</taxon>
        <taxon>Chlorophyta</taxon>
        <taxon>core chlorophytes</taxon>
        <taxon>Ulvophyceae</taxon>
        <taxon>TCBD clade</taxon>
        <taxon>Bryopsidales</taxon>
        <taxon>Ostreobineae</taxon>
        <taxon>Ostreobiaceae</taxon>
        <taxon>Ostreobium</taxon>
    </lineage>
</organism>
<dbReference type="Proteomes" id="UP000708148">
    <property type="component" value="Unassembled WGS sequence"/>
</dbReference>
<reference evidence="2" key="1">
    <citation type="submission" date="2020-12" db="EMBL/GenBank/DDBJ databases">
        <authorList>
            <person name="Iha C."/>
        </authorList>
    </citation>
    <scope>NUCLEOTIDE SEQUENCE</scope>
</reference>
<evidence type="ECO:0000313" key="3">
    <source>
        <dbReference type="Proteomes" id="UP000708148"/>
    </source>
</evidence>
<accession>A0A8S1IXY8</accession>
<keyword evidence="1" id="KW-1133">Transmembrane helix</keyword>
<sequence>MPHGKRGKPAAMGWCSLCGVCCGLVVMLNLMYPASQLRAIKYPFVHSVEGEEGQHNKVFSLDTHVPCVFPLGCLAVTPTTRKLHGARPSGTWKESLQRTAVAQQDILRETSVGCKIGMGL</sequence>
<keyword evidence="1" id="KW-0812">Transmembrane</keyword>
<comment type="caution">
    <text evidence="2">The sequence shown here is derived from an EMBL/GenBank/DDBJ whole genome shotgun (WGS) entry which is preliminary data.</text>
</comment>
<gene>
    <name evidence="2" type="ORF">OSTQU699_LOCUS4018</name>
</gene>